<comment type="catalytic activity">
    <reaction evidence="1">
        <text>ATP + protein L-histidine = ADP + protein N-phospho-L-histidine.</text>
        <dbReference type="EC" id="2.7.13.3"/>
    </reaction>
</comment>
<feature type="compositionally biased region" description="Polar residues" evidence="8">
    <location>
        <begin position="650"/>
        <end position="675"/>
    </location>
</feature>
<feature type="compositionally biased region" description="Low complexity" evidence="8">
    <location>
        <begin position="797"/>
        <end position="806"/>
    </location>
</feature>
<dbReference type="InterPro" id="IPR013587">
    <property type="entry name" value="Nitrate/nitrite_sensing"/>
</dbReference>
<dbReference type="Pfam" id="PF02518">
    <property type="entry name" value="HATPase_c"/>
    <property type="match status" value="1"/>
</dbReference>
<dbReference type="PANTHER" id="PTHR45436:SF5">
    <property type="entry name" value="SENSOR HISTIDINE KINASE TRCS"/>
    <property type="match status" value="1"/>
</dbReference>
<dbReference type="SMART" id="SM00387">
    <property type="entry name" value="HATPase_c"/>
    <property type="match status" value="1"/>
</dbReference>
<dbReference type="GO" id="GO:0005886">
    <property type="term" value="C:plasma membrane"/>
    <property type="evidence" value="ECO:0007669"/>
    <property type="project" value="TreeGrafter"/>
</dbReference>
<evidence type="ECO:0000256" key="9">
    <source>
        <dbReference type="SAM" id="Phobius"/>
    </source>
</evidence>
<evidence type="ECO:0000256" key="3">
    <source>
        <dbReference type="ARBA" id="ARBA00022553"/>
    </source>
</evidence>
<feature type="domain" description="Histidine kinase" evidence="10">
    <location>
        <begin position="531"/>
        <end position="639"/>
    </location>
</feature>
<evidence type="ECO:0000256" key="8">
    <source>
        <dbReference type="SAM" id="MobiDB-lite"/>
    </source>
</evidence>
<dbReference type="InterPro" id="IPR050428">
    <property type="entry name" value="TCS_sensor_his_kinase"/>
</dbReference>
<proteinExistence type="predicted"/>
<keyword evidence="3" id="KW-0597">Phosphoprotein</keyword>
<dbReference type="InterPro" id="IPR036890">
    <property type="entry name" value="HATPase_C_sf"/>
</dbReference>
<keyword evidence="6 11" id="KW-0418">Kinase</keyword>
<keyword evidence="4" id="KW-0808">Transferase</keyword>
<dbReference type="GO" id="GO:0004673">
    <property type="term" value="F:protein histidine kinase activity"/>
    <property type="evidence" value="ECO:0007669"/>
    <property type="project" value="UniProtKB-EC"/>
</dbReference>
<evidence type="ECO:0000256" key="6">
    <source>
        <dbReference type="ARBA" id="ARBA00022777"/>
    </source>
</evidence>
<dbReference type="Gene3D" id="3.30.565.10">
    <property type="entry name" value="Histidine kinase-like ATPase, C-terminal domain"/>
    <property type="match status" value="1"/>
</dbReference>
<evidence type="ECO:0000256" key="4">
    <source>
        <dbReference type="ARBA" id="ARBA00022679"/>
    </source>
</evidence>
<dbReference type="InterPro" id="IPR003594">
    <property type="entry name" value="HATPase_dom"/>
</dbReference>
<gene>
    <name evidence="11" type="ORF">LX83_007275</name>
</gene>
<dbReference type="Proteomes" id="UP001206128">
    <property type="component" value="Unassembled WGS sequence"/>
</dbReference>
<evidence type="ECO:0000256" key="5">
    <source>
        <dbReference type="ARBA" id="ARBA00022692"/>
    </source>
</evidence>
<feature type="compositionally biased region" description="Basic and acidic residues" evidence="8">
    <location>
        <begin position="857"/>
        <end position="866"/>
    </location>
</feature>
<name>A0AAE3GMZ6_9PSEU</name>
<feature type="transmembrane region" description="Helical" evidence="9">
    <location>
        <begin position="322"/>
        <end position="345"/>
    </location>
</feature>
<evidence type="ECO:0000256" key="7">
    <source>
        <dbReference type="ARBA" id="ARBA00022989"/>
    </source>
</evidence>
<sequence>MKFFSQWLGIGRSIRAQVLAIALIPSIGMLLLGVGAFSYLVAQGISNQNWVNRVHESVGPAVSFISKVGEERRLSLLSLTGDRQATLNLQNQRRDVDNTLARLQEIAGVLVDLNPDAIKGAVDSLDQSFAQLARTRQRVDTGSMPPRDVYTYYNQLIQVIGIGLEGIARTAPDPVTTTEELTAASLFYAAEAMSKGNALAVSSVSAGGLSAGDVREYALQVSTYQVQAAQLQSRLTGEERAAYGKLVASPAWQRLSLMENAILGRGPNPGPGRDDRALPLSVADWQNAATEVSTGLLDLWRQHHQFALDTAENSTRQSLVEAVVAGIVMLVAAVAVVVIAIRMCNRLVRRLKRLRSDTLRLADEHLPRVIEQLRSGEQHAAEPDVVLLDHGADEIGQVADAFNKAHHSAVLAASQEAKTRDGMNAVFLNIAHRSQMVVRRQLEVLDEAERKQEDPEHLELLFQLDHLVIRARRNAENLVILGGERPGRRWRNPVSLEDIVRSAISETENFARANAVRLPDVAIQGAVVADLIHLIAELVDNATSFSPPSSRVEVRGNLVAKGVAIEIEDRGLGIAEEERARLNETLRNPPDFQHMALSRQMRLGLFVVGHLAKRHQIAVTLSESAYGGVHAVVLLPSTLIATGPVNTGPANTGSANTGSAGPGAQPSTSVSSTGSGLPRRERRTPPARAAVAAPPPPEQTTPLNRSDIAERVAALTAPTSSAPTVPTPTAPVSTAPASTAPVAEPPAAEPPAATQRNATDDTAVDWPAEEPPAEEPPAGDPPAGERPAGEPSRRDATPTTDARPTPSGAVAQPAKGQPVAYPNHAKPPLPRRRRQANLAPQLDAHLDRPAPAPSPSDRTRTPEQARDTMSALLRGTRQGRHGSTPPNSAPPGSAPPDQQQ</sequence>
<evidence type="ECO:0000256" key="2">
    <source>
        <dbReference type="ARBA" id="ARBA00012438"/>
    </source>
</evidence>
<keyword evidence="7 9" id="KW-1133">Transmembrane helix</keyword>
<dbReference type="SUPFAM" id="SSF55874">
    <property type="entry name" value="ATPase domain of HSP90 chaperone/DNA topoisomerase II/histidine kinase"/>
    <property type="match status" value="1"/>
</dbReference>
<organism evidence="11 12">
    <name type="scientific">Goodfellowiella coeruleoviolacea</name>
    <dbReference type="NCBI Taxonomy" id="334858"/>
    <lineage>
        <taxon>Bacteria</taxon>
        <taxon>Bacillati</taxon>
        <taxon>Actinomycetota</taxon>
        <taxon>Actinomycetes</taxon>
        <taxon>Pseudonocardiales</taxon>
        <taxon>Pseudonocardiaceae</taxon>
        <taxon>Goodfellowiella</taxon>
    </lineage>
</organism>
<dbReference type="InterPro" id="IPR005467">
    <property type="entry name" value="His_kinase_dom"/>
</dbReference>
<dbReference type="AlphaFoldDB" id="A0AAE3GMZ6"/>
<keyword evidence="5 9" id="KW-0812">Transmembrane</keyword>
<comment type="caution">
    <text evidence="11">The sequence shown here is derived from an EMBL/GenBank/DDBJ whole genome shotgun (WGS) entry which is preliminary data.</text>
</comment>
<dbReference type="Gene3D" id="6.10.340.10">
    <property type="match status" value="1"/>
</dbReference>
<feature type="compositionally biased region" description="Basic and acidic residues" evidence="8">
    <location>
        <begin position="787"/>
        <end position="796"/>
    </location>
</feature>
<dbReference type="Pfam" id="PF08376">
    <property type="entry name" value="NIT"/>
    <property type="match status" value="1"/>
</dbReference>
<keyword evidence="12" id="KW-1185">Reference proteome</keyword>
<feature type="transmembrane region" description="Helical" evidence="9">
    <location>
        <begin position="20"/>
        <end position="42"/>
    </location>
</feature>
<evidence type="ECO:0000256" key="1">
    <source>
        <dbReference type="ARBA" id="ARBA00000085"/>
    </source>
</evidence>
<dbReference type="EC" id="2.7.13.3" evidence="2"/>
<evidence type="ECO:0000313" key="11">
    <source>
        <dbReference type="EMBL" id="MCP2170384.1"/>
    </source>
</evidence>
<reference evidence="11" key="1">
    <citation type="submission" date="2022-06" db="EMBL/GenBank/DDBJ databases">
        <title>Genomic Encyclopedia of Archaeal and Bacterial Type Strains, Phase II (KMG-II): from individual species to whole genera.</title>
        <authorList>
            <person name="Goeker M."/>
        </authorList>
    </citation>
    <scope>NUCLEOTIDE SEQUENCE</scope>
    <source>
        <strain evidence="11">DSM 43935</strain>
    </source>
</reference>
<dbReference type="EMBL" id="JAMTCK010000032">
    <property type="protein sequence ID" value="MCP2170384.1"/>
    <property type="molecule type" value="Genomic_DNA"/>
</dbReference>
<dbReference type="PANTHER" id="PTHR45436">
    <property type="entry name" value="SENSOR HISTIDINE KINASE YKOH"/>
    <property type="match status" value="1"/>
</dbReference>
<feature type="compositionally biased region" description="Low complexity" evidence="8">
    <location>
        <begin position="730"/>
        <end position="742"/>
    </location>
</feature>
<dbReference type="RefSeq" id="WP_253780647.1">
    <property type="nucleotide sequence ID" value="NZ_JAMTCK010000032.1"/>
</dbReference>
<evidence type="ECO:0000259" key="10">
    <source>
        <dbReference type="PROSITE" id="PS50109"/>
    </source>
</evidence>
<dbReference type="PROSITE" id="PS50109">
    <property type="entry name" value="HIS_KIN"/>
    <property type="match status" value="1"/>
</dbReference>
<dbReference type="GO" id="GO:0000160">
    <property type="term" value="P:phosphorelay signal transduction system"/>
    <property type="evidence" value="ECO:0007669"/>
    <property type="project" value="TreeGrafter"/>
</dbReference>
<evidence type="ECO:0000313" key="12">
    <source>
        <dbReference type="Proteomes" id="UP001206128"/>
    </source>
</evidence>
<feature type="region of interest" description="Disordered" evidence="8">
    <location>
        <begin position="716"/>
        <end position="900"/>
    </location>
</feature>
<keyword evidence="9" id="KW-0472">Membrane</keyword>
<protein>
    <recommendedName>
        <fullName evidence="2">histidine kinase</fullName>
        <ecNumber evidence="2">2.7.13.3</ecNumber>
    </recommendedName>
</protein>
<accession>A0AAE3GMZ6</accession>
<feature type="region of interest" description="Disordered" evidence="8">
    <location>
        <begin position="650"/>
        <end position="704"/>
    </location>
</feature>